<sequence length="153" mass="17009">MQHDRAPETEQGSLSTEDLAAPQRPLTEDTQQPPPAEPTVPPGSPPVAAAQPAPQGAGTSEEEAAPQLLSADQAKDFKARWQDTQNRFVDDPRDAVHSADALVAEVMQTLARTFTEHKRSLEEQWNRGEQVDTEGLRKALRHYRSFFNRLLTE</sequence>
<dbReference type="RefSeq" id="WP_344585222.1">
    <property type="nucleotide sequence ID" value="NZ_BAAARK010000078.1"/>
</dbReference>
<keyword evidence="3" id="KW-1185">Reference proteome</keyword>
<feature type="compositionally biased region" description="Low complexity" evidence="1">
    <location>
        <begin position="46"/>
        <end position="59"/>
    </location>
</feature>
<evidence type="ECO:0000313" key="3">
    <source>
        <dbReference type="Proteomes" id="UP001500994"/>
    </source>
</evidence>
<protein>
    <submittedName>
        <fullName evidence="2">Uncharacterized protein</fullName>
    </submittedName>
</protein>
<name>A0ABP6FKM7_9ACTN</name>
<evidence type="ECO:0000256" key="1">
    <source>
        <dbReference type="SAM" id="MobiDB-lite"/>
    </source>
</evidence>
<accession>A0ABP6FKM7</accession>
<reference evidence="3" key="1">
    <citation type="journal article" date="2019" name="Int. J. Syst. Evol. Microbiol.">
        <title>The Global Catalogue of Microorganisms (GCM) 10K type strain sequencing project: providing services to taxonomists for standard genome sequencing and annotation.</title>
        <authorList>
            <consortium name="The Broad Institute Genomics Platform"/>
            <consortium name="The Broad Institute Genome Sequencing Center for Infectious Disease"/>
            <person name="Wu L."/>
            <person name="Ma J."/>
        </authorList>
    </citation>
    <scope>NUCLEOTIDE SEQUENCE [LARGE SCALE GENOMIC DNA]</scope>
    <source>
        <strain evidence="3">JCM 16374</strain>
    </source>
</reference>
<dbReference type="EMBL" id="BAAARK010000078">
    <property type="protein sequence ID" value="GAA2694947.1"/>
    <property type="molecule type" value="Genomic_DNA"/>
</dbReference>
<comment type="caution">
    <text evidence="2">The sequence shown here is derived from an EMBL/GenBank/DDBJ whole genome shotgun (WGS) entry which is preliminary data.</text>
</comment>
<evidence type="ECO:0000313" key="2">
    <source>
        <dbReference type="EMBL" id="GAA2694947.1"/>
    </source>
</evidence>
<dbReference type="Proteomes" id="UP001500994">
    <property type="component" value="Unassembled WGS sequence"/>
</dbReference>
<feature type="region of interest" description="Disordered" evidence="1">
    <location>
        <begin position="1"/>
        <end position="68"/>
    </location>
</feature>
<organism evidence="2 3">
    <name type="scientific">Streptomyces lunalinharesii</name>
    <dbReference type="NCBI Taxonomy" id="333384"/>
    <lineage>
        <taxon>Bacteria</taxon>
        <taxon>Bacillati</taxon>
        <taxon>Actinomycetota</taxon>
        <taxon>Actinomycetes</taxon>
        <taxon>Kitasatosporales</taxon>
        <taxon>Streptomycetaceae</taxon>
        <taxon>Streptomyces</taxon>
    </lineage>
</organism>
<proteinExistence type="predicted"/>
<gene>
    <name evidence="2" type="ORF">GCM10009864_82290</name>
</gene>
<feature type="compositionally biased region" description="Pro residues" evidence="1">
    <location>
        <begin position="32"/>
        <end position="45"/>
    </location>
</feature>